<reference evidence="20 21" key="1">
    <citation type="submission" date="2012-02" db="EMBL/GenBank/DDBJ databases">
        <title>Complete sequence of chromosome of Singulisphaera acidiphila DSM 18658.</title>
        <authorList>
            <consortium name="US DOE Joint Genome Institute (JGI-PGF)"/>
            <person name="Lucas S."/>
            <person name="Copeland A."/>
            <person name="Lapidus A."/>
            <person name="Glavina del Rio T."/>
            <person name="Dalin E."/>
            <person name="Tice H."/>
            <person name="Bruce D."/>
            <person name="Goodwin L."/>
            <person name="Pitluck S."/>
            <person name="Peters L."/>
            <person name="Ovchinnikova G."/>
            <person name="Chertkov O."/>
            <person name="Kyrpides N."/>
            <person name="Mavromatis K."/>
            <person name="Ivanova N."/>
            <person name="Brettin T."/>
            <person name="Detter J.C."/>
            <person name="Han C."/>
            <person name="Larimer F."/>
            <person name="Land M."/>
            <person name="Hauser L."/>
            <person name="Markowitz V."/>
            <person name="Cheng J.-F."/>
            <person name="Hugenholtz P."/>
            <person name="Woyke T."/>
            <person name="Wu D."/>
            <person name="Tindall B."/>
            <person name="Pomrenke H."/>
            <person name="Brambilla E."/>
            <person name="Klenk H.-P."/>
            <person name="Eisen J.A."/>
        </authorList>
    </citation>
    <scope>NUCLEOTIDE SEQUENCE [LARGE SCALE GENOMIC DNA]</scope>
    <source>
        <strain evidence="21">ATCC BAA-1392 / DSM 18658 / VKM B-2454 / MOB10</strain>
    </source>
</reference>
<dbReference type="EC" id="2.7.8.26" evidence="5 19"/>
<comment type="pathway">
    <text evidence="3 19">Cofactor biosynthesis; adenosylcobalamin biosynthesis; adenosylcobalamin from cob(II)yrinate a,c-diamide: step 7/7.</text>
</comment>
<dbReference type="AlphaFoldDB" id="L0D9E0"/>
<evidence type="ECO:0000256" key="4">
    <source>
        <dbReference type="ARBA" id="ARBA00010561"/>
    </source>
</evidence>
<dbReference type="RefSeq" id="WP_015244657.1">
    <property type="nucleotide sequence ID" value="NC_019892.1"/>
</dbReference>
<evidence type="ECO:0000256" key="5">
    <source>
        <dbReference type="ARBA" id="ARBA00013200"/>
    </source>
</evidence>
<evidence type="ECO:0000256" key="14">
    <source>
        <dbReference type="ARBA" id="ARBA00025228"/>
    </source>
</evidence>
<dbReference type="KEGG" id="saci:Sinac_1081"/>
<evidence type="ECO:0000256" key="19">
    <source>
        <dbReference type="HAMAP-Rule" id="MF_00719"/>
    </source>
</evidence>
<comment type="function">
    <text evidence="14 19">Joins adenosylcobinamide-GDP and alpha-ribazole to generate adenosylcobalamin (Ado-cobalamin). Also synthesizes adenosylcobalamin 5'-phosphate from adenosylcobinamide-GDP and alpha-ribazole 5'-phosphate.</text>
</comment>
<comment type="subcellular location">
    <subcellularLocation>
        <location evidence="19">Cell inner membrane</location>
        <topology evidence="19">Multi-pass membrane protein</topology>
    </subcellularLocation>
    <subcellularLocation>
        <location evidence="2">Cell membrane</location>
        <topology evidence="2">Multi-pass membrane protein</topology>
    </subcellularLocation>
</comment>
<evidence type="ECO:0000256" key="18">
    <source>
        <dbReference type="ARBA" id="ARBA00049504"/>
    </source>
</evidence>
<keyword evidence="12 19" id="KW-1133">Transmembrane helix</keyword>
<dbReference type="UniPathway" id="UPA00148">
    <property type="reaction ID" value="UER00238"/>
</dbReference>
<keyword evidence="19" id="KW-0997">Cell inner membrane</keyword>
<evidence type="ECO:0000256" key="6">
    <source>
        <dbReference type="ARBA" id="ARBA00015850"/>
    </source>
</evidence>
<keyword evidence="7 19" id="KW-1003">Cell membrane</keyword>
<evidence type="ECO:0000256" key="12">
    <source>
        <dbReference type="ARBA" id="ARBA00022989"/>
    </source>
</evidence>
<evidence type="ECO:0000313" key="20">
    <source>
        <dbReference type="EMBL" id="AGA25480.1"/>
    </source>
</evidence>
<evidence type="ECO:0000256" key="15">
    <source>
        <dbReference type="ARBA" id="ARBA00032605"/>
    </source>
</evidence>
<keyword evidence="13 19" id="KW-0472">Membrane</keyword>
<dbReference type="STRING" id="886293.Sinac_1081"/>
<evidence type="ECO:0000256" key="16">
    <source>
        <dbReference type="ARBA" id="ARBA00032853"/>
    </source>
</evidence>
<evidence type="ECO:0000256" key="17">
    <source>
        <dbReference type="ARBA" id="ARBA00048623"/>
    </source>
</evidence>
<dbReference type="HOGENOM" id="CLU_057426_1_2_0"/>
<evidence type="ECO:0000256" key="11">
    <source>
        <dbReference type="ARBA" id="ARBA00022842"/>
    </source>
</evidence>
<dbReference type="Proteomes" id="UP000010798">
    <property type="component" value="Chromosome"/>
</dbReference>
<evidence type="ECO:0000256" key="9">
    <source>
        <dbReference type="ARBA" id="ARBA00022679"/>
    </source>
</evidence>
<organism evidence="20 21">
    <name type="scientific">Singulisphaera acidiphila (strain ATCC BAA-1392 / DSM 18658 / VKM B-2454 / MOB10)</name>
    <dbReference type="NCBI Taxonomy" id="886293"/>
    <lineage>
        <taxon>Bacteria</taxon>
        <taxon>Pseudomonadati</taxon>
        <taxon>Planctomycetota</taxon>
        <taxon>Planctomycetia</taxon>
        <taxon>Isosphaerales</taxon>
        <taxon>Isosphaeraceae</taxon>
        <taxon>Singulisphaera</taxon>
    </lineage>
</organism>
<evidence type="ECO:0000313" key="21">
    <source>
        <dbReference type="Proteomes" id="UP000010798"/>
    </source>
</evidence>
<dbReference type="EMBL" id="CP003364">
    <property type="protein sequence ID" value="AGA25480.1"/>
    <property type="molecule type" value="Genomic_DNA"/>
</dbReference>
<feature type="transmembrane region" description="Helical" evidence="19">
    <location>
        <begin position="203"/>
        <end position="236"/>
    </location>
</feature>
<keyword evidence="8 19" id="KW-0169">Cobalamin biosynthesis</keyword>
<dbReference type="GO" id="GO:0051073">
    <property type="term" value="F:adenosylcobinamide-GDP ribazoletransferase activity"/>
    <property type="evidence" value="ECO:0007669"/>
    <property type="project" value="UniProtKB-UniRule"/>
</dbReference>
<evidence type="ECO:0000256" key="3">
    <source>
        <dbReference type="ARBA" id="ARBA00004663"/>
    </source>
</evidence>
<evidence type="ECO:0000256" key="1">
    <source>
        <dbReference type="ARBA" id="ARBA00001946"/>
    </source>
</evidence>
<dbReference type="PANTHER" id="PTHR34148:SF1">
    <property type="entry name" value="ADENOSYLCOBINAMIDE-GDP RIBAZOLETRANSFERASE"/>
    <property type="match status" value="1"/>
</dbReference>
<keyword evidence="9 19" id="KW-0808">Transferase</keyword>
<evidence type="ECO:0000256" key="13">
    <source>
        <dbReference type="ARBA" id="ARBA00023136"/>
    </source>
</evidence>
<comment type="catalytic activity">
    <reaction evidence="17 19">
        <text>alpha-ribazole + adenosylcob(III)inamide-GDP = adenosylcob(III)alamin + GMP + H(+)</text>
        <dbReference type="Rhea" id="RHEA:16049"/>
        <dbReference type="ChEBI" id="CHEBI:10329"/>
        <dbReference type="ChEBI" id="CHEBI:15378"/>
        <dbReference type="ChEBI" id="CHEBI:18408"/>
        <dbReference type="ChEBI" id="CHEBI:58115"/>
        <dbReference type="ChEBI" id="CHEBI:60487"/>
        <dbReference type="EC" id="2.7.8.26"/>
    </reaction>
</comment>
<comment type="catalytic activity">
    <reaction evidence="18 19">
        <text>alpha-ribazole 5'-phosphate + adenosylcob(III)inamide-GDP = adenosylcob(III)alamin 5'-phosphate + GMP + H(+)</text>
        <dbReference type="Rhea" id="RHEA:23560"/>
        <dbReference type="ChEBI" id="CHEBI:15378"/>
        <dbReference type="ChEBI" id="CHEBI:57918"/>
        <dbReference type="ChEBI" id="CHEBI:58115"/>
        <dbReference type="ChEBI" id="CHEBI:60487"/>
        <dbReference type="ChEBI" id="CHEBI:60493"/>
        <dbReference type="EC" id="2.7.8.26"/>
    </reaction>
</comment>
<dbReference type="eggNOG" id="COG0368">
    <property type="taxonomic scope" value="Bacteria"/>
</dbReference>
<proteinExistence type="inferred from homology"/>
<dbReference type="GO" id="GO:0005886">
    <property type="term" value="C:plasma membrane"/>
    <property type="evidence" value="ECO:0007669"/>
    <property type="project" value="UniProtKB-SubCell"/>
</dbReference>
<dbReference type="NCBIfam" id="TIGR00317">
    <property type="entry name" value="cobS"/>
    <property type="match status" value="1"/>
</dbReference>
<name>L0D9E0_SINAD</name>
<dbReference type="Pfam" id="PF02654">
    <property type="entry name" value="CobS"/>
    <property type="match status" value="1"/>
</dbReference>
<feature type="transmembrane region" description="Helical" evidence="19">
    <location>
        <begin position="251"/>
        <end position="273"/>
    </location>
</feature>
<protein>
    <recommendedName>
        <fullName evidence="6 19">Adenosylcobinamide-GDP ribazoletransferase</fullName>
        <ecNumber evidence="5 19">2.7.8.26</ecNumber>
    </recommendedName>
    <alternativeName>
        <fullName evidence="16 19">Cobalamin synthase</fullName>
    </alternativeName>
    <alternativeName>
        <fullName evidence="15 19">Cobalamin-5'-phosphate synthase</fullName>
    </alternativeName>
</protein>
<feature type="transmembrane region" description="Helical" evidence="19">
    <location>
        <begin position="58"/>
        <end position="75"/>
    </location>
</feature>
<dbReference type="HAMAP" id="MF_00719">
    <property type="entry name" value="CobS"/>
    <property type="match status" value="1"/>
</dbReference>
<keyword evidence="10 19" id="KW-0812">Transmembrane</keyword>
<dbReference type="GO" id="GO:0009236">
    <property type="term" value="P:cobalamin biosynthetic process"/>
    <property type="evidence" value="ECO:0007669"/>
    <property type="project" value="UniProtKB-UniRule"/>
</dbReference>
<keyword evidence="21" id="KW-1185">Reference proteome</keyword>
<feature type="transmembrane region" description="Helical" evidence="19">
    <location>
        <begin position="163"/>
        <end position="182"/>
    </location>
</feature>
<gene>
    <name evidence="19" type="primary">cobS</name>
    <name evidence="20" type="ordered locus">Sinac_1081</name>
</gene>
<comment type="similarity">
    <text evidence="4 19">Belongs to the CobS family.</text>
</comment>
<keyword evidence="11 19" id="KW-0460">Magnesium</keyword>
<feature type="transmembrane region" description="Helical" evidence="19">
    <location>
        <begin position="81"/>
        <end position="99"/>
    </location>
</feature>
<evidence type="ECO:0000256" key="10">
    <source>
        <dbReference type="ARBA" id="ARBA00022692"/>
    </source>
</evidence>
<dbReference type="InterPro" id="IPR003805">
    <property type="entry name" value="CobS"/>
</dbReference>
<evidence type="ECO:0000256" key="2">
    <source>
        <dbReference type="ARBA" id="ARBA00004651"/>
    </source>
</evidence>
<comment type="cofactor">
    <cofactor evidence="1 19">
        <name>Mg(2+)</name>
        <dbReference type="ChEBI" id="CHEBI:18420"/>
    </cofactor>
</comment>
<accession>L0D9E0</accession>
<dbReference type="GO" id="GO:0008818">
    <property type="term" value="F:cobalamin 5'-phosphate synthase activity"/>
    <property type="evidence" value="ECO:0007669"/>
    <property type="project" value="UniProtKB-UniRule"/>
</dbReference>
<evidence type="ECO:0000256" key="8">
    <source>
        <dbReference type="ARBA" id="ARBA00022573"/>
    </source>
</evidence>
<dbReference type="OrthoDB" id="9794626at2"/>
<sequence length="274" mass="27994">MARPEPEPLAPETDHQTRAPLARAARATKLALAFLTVIPLGRADDAPATEADLVASRFAYPFVGCAVGLLMAALSEALRHVGVSAAVSAFILVAFLAILTGGLHLDGLADTFDGLFLWGGADRRLAVMRDPHIGSHGVSAIALVLLGKYAVLADLNGSGRSLALLGAVAVSRTLILVSAGLARYARPQGTGRLVIEATTRRDALAATFACLALASAVAGSPGLIAGLGALILAFAFTRLAVRRLGGVTGDILGATVELGELAFLVGFSLSLGLR</sequence>
<dbReference type="PANTHER" id="PTHR34148">
    <property type="entry name" value="ADENOSYLCOBINAMIDE-GDP RIBAZOLETRANSFERASE"/>
    <property type="match status" value="1"/>
</dbReference>
<evidence type="ECO:0000256" key="7">
    <source>
        <dbReference type="ARBA" id="ARBA00022475"/>
    </source>
</evidence>